<proteinExistence type="predicted"/>
<dbReference type="PANTHER" id="PTHR34385:SF1">
    <property type="entry name" value="PEPTIDOGLYCAN L-ALANYL-D-GLUTAMATE ENDOPEPTIDASE CWLK"/>
    <property type="match status" value="1"/>
</dbReference>
<sequence>MPTEQDTLESEAPSTIPGPTLTSEPEPSPSPTASTETASDETAPDATPSLEHEPEETETQEAETQEAEPQRASDPSWDPDSIHVLANRQNPLDPIDYAPSDLVYPEVPFYGPESAMQVRQEAAAALEQLLAAGDAQGMHLGLVSAYRSFDYQQQIYSQRHAEVGTEATDLYMSRPGYSEHQTGLAADVISIANPDCMLGECFAATPEGQWVAENAHKHGFVIRYPQGKEHITGYPYEPWHLRYVGVETAQEVYQGGHTLEKYWDQPPAPDYDEPEPNPELLN</sequence>
<evidence type="ECO:0000256" key="1">
    <source>
        <dbReference type="SAM" id="MobiDB-lite"/>
    </source>
</evidence>
<feature type="compositionally biased region" description="Acidic residues" evidence="1">
    <location>
        <begin position="53"/>
        <end position="66"/>
    </location>
</feature>
<dbReference type="InterPro" id="IPR058193">
    <property type="entry name" value="VanY/YodJ_core_dom"/>
</dbReference>
<dbReference type="Pfam" id="PF02557">
    <property type="entry name" value="VanY"/>
    <property type="match status" value="1"/>
</dbReference>
<reference evidence="3 4" key="1">
    <citation type="submission" date="2020-08" db="EMBL/GenBank/DDBJ databases">
        <title>Sequencing the genomes of 1000 actinobacteria strains.</title>
        <authorList>
            <person name="Klenk H.-P."/>
        </authorList>
    </citation>
    <scope>NUCLEOTIDE SEQUENCE [LARGE SCALE GENOMIC DNA]</scope>
    <source>
        <strain evidence="3 4">DSM 28238</strain>
    </source>
</reference>
<dbReference type="EMBL" id="JACIBT010000008">
    <property type="protein sequence ID" value="MBB3668123.1"/>
    <property type="molecule type" value="Genomic_DNA"/>
</dbReference>
<evidence type="ECO:0000313" key="3">
    <source>
        <dbReference type="EMBL" id="MBB3668123.1"/>
    </source>
</evidence>
<dbReference type="AlphaFoldDB" id="A0A7W5Y1F8"/>
<evidence type="ECO:0000313" key="4">
    <source>
        <dbReference type="Proteomes" id="UP000547528"/>
    </source>
</evidence>
<dbReference type="InterPro" id="IPR009045">
    <property type="entry name" value="Zn_M74/Hedgehog-like"/>
</dbReference>
<keyword evidence="3" id="KW-0121">Carboxypeptidase</keyword>
<feature type="region of interest" description="Disordered" evidence="1">
    <location>
        <begin position="1"/>
        <end position="82"/>
    </location>
</feature>
<organism evidence="3 4">
    <name type="scientific">Garicola koreensis</name>
    <dbReference type="NCBI Taxonomy" id="1262554"/>
    <lineage>
        <taxon>Bacteria</taxon>
        <taxon>Bacillati</taxon>
        <taxon>Actinomycetota</taxon>
        <taxon>Actinomycetes</taxon>
        <taxon>Micrococcales</taxon>
        <taxon>Micrococcaceae</taxon>
        <taxon>Garicola</taxon>
    </lineage>
</organism>
<protein>
    <submittedName>
        <fullName evidence="3">D-alanyl-D-alanine carboxypeptidase</fullName>
        <ecNumber evidence="3">3.4.16.4</ecNumber>
    </submittedName>
</protein>
<feature type="domain" description="D-alanyl-D-alanine carboxypeptidase-like core" evidence="2">
    <location>
        <begin position="117"/>
        <end position="245"/>
    </location>
</feature>
<evidence type="ECO:0000259" key="2">
    <source>
        <dbReference type="Pfam" id="PF02557"/>
    </source>
</evidence>
<comment type="caution">
    <text evidence="3">The sequence shown here is derived from an EMBL/GenBank/DDBJ whole genome shotgun (WGS) entry which is preliminary data.</text>
</comment>
<dbReference type="CDD" id="cd14852">
    <property type="entry name" value="LD-carboxypeptidase"/>
    <property type="match status" value="1"/>
</dbReference>
<keyword evidence="4" id="KW-1185">Reference proteome</keyword>
<feature type="region of interest" description="Disordered" evidence="1">
    <location>
        <begin position="260"/>
        <end position="282"/>
    </location>
</feature>
<dbReference type="InterPro" id="IPR003709">
    <property type="entry name" value="VanY-like_core_dom"/>
</dbReference>
<dbReference type="PANTHER" id="PTHR34385">
    <property type="entry name" value="D-ALANYL-D-ALANINE CARBOXYPEPTIDASE"/>
    <property type="match status" value="1"/>
</dbReference>
<dbReference type="RefSeq" id="WP_183358537.1">
    <property type="nucleotide sequence ID" value="NZ_BAABKR010000016.1"/>
</dbReference>
<dbReference type="SUPFAM" id="SSF55166">
    <property type="entry name" value="Hedgehog/DD-peptidase"/>
    <property type="match status" value="1"/>
</dbReference>
<gene>
    <name evidence="3" type="ORF">FHX47_001752</name>
</gene>
<dbReference type="Gene3D" id="3.30.1380.10">
    <property type="match status" value="1"/>
</dbReference>
<dbReference type="GO" id="GO:0006508">
    <property type="term" value="P:proteolysis"/>
    <property type="evidence" value="ECO:0007669"/>
    <property type="project" value="InterPro"/>
</dbReference>
<dbReference type="Proteomes" id="UP000547528">
    <property type="component" value="Unassembled WGS sequence"/>
</dbReference>
<name>A0A7W5Y1F8_9MICC</name>
<dbReference type="InterPro" id="IPR052179">
    <property type="entry name" value="DD-CPase-like"/>
</dbReference>
<keyword evidence="3" id="KW-0378">Hydrolase</keyword>
<keyword evidence="3" id="KW-0645">Protease</keyword>
<dbReference type="GO" id="GO:0009002">
    <property type="term" value="F:serine-type D-Ala-D-Ala carboxypeptidase activity"/>
    <property type="evidence" value="ECO:0007669"/>
    <property type="project" value="UniProtKB-EC"/>
</dbReference>
<accession>A0A7W5Y1F8</accession>
<dbReference type="EC" id="3.4.16.4" evidence="3"/>